<feature type="compositionally biased region" description="Basic and acidic residues" evidence="1">
    <location>
        <begin position="63"/>
        <end position="73"/>
    </location>
</feature>
<dbReference type="Proteomes" id="UP000008063">
    <property type="component" value="Unassembled WGS sequence"/>
</dbReference>
<feature type="region of interest" description="Disordered" evidence="1">
    <location>
        <begin position="52"/>
        <end position="80"/>
    </location>
</feature>
<reference evidence="3" key="1">
    <citation type="journal article" date="2011" name="Science">
        <title>The plant cell wall-decomposing machinery underlies the functional diversity of forest fungi.</title>
        <authorList>
            <person name="Eastwood D.C."/>
            <person name="Floudas D."/>
            <person name="Binder M."/>
            <person name="Majcherczyk A."/>
            <person name="Schneider P."/>
            <person name="Aerts A."/>
            <person name="Asiegbu F.O."/>
            <person name="Baker S.E."/>
            <person name="Barry K."/>
            <person name="Bendiksby M."/>
            <person name="Blumentritt M."/>
            <person name="Coutinho P.M."/>
            <person name="Cullen D."/>
            <person name="de Vries R.P."/>
            <person name="Gathman A."/>
            <person name="Goodell B."/>
            <person name="Henrissat B."/>
            <person name="Ihrmark K."/>
            <person name="Kauserud H."/>
            <person name="Kohler A."/>
            <person name="LaButti K."/>
            <person name="Lapidus A."/>
            <person name="Lavin J.L."/>
            <person name="Lee Y.-H."/>
            <person name="Lindquist E."/>
            <person name="Lilly W."/>
            <person name="Lucas S."/>
            <person name="Morin E."/>
            <person name="Murat C."/>
            <person name="Oguiza J.A."/>
            <person name="Park J."/>
            <person name="Pisabarro A.G."/>
            <person name="Riley R."/>
            <person name="Rosling A."/>
            <person name="Salamov A."/>
            <person name="Schmidt O."/>
            <person name="Schmutz J."/>
            <person name="Skrede I."/>
            <person name="Stenlid J."/>
            <person name="Wiebenga A."/>
            <person name="Xie X."/>
            <person name="Kuees U."/>
            <person name="Hibbett D.S."/>
            <person name="Hoffmeister D."/>
            <person name="Hoegberg N."/>
            <person name="Martin F."/>
            <person name="Grigoriev I.V."/>
            <person name="Watkinson S.C."/>
        </authorList>
    </citation>
    <scope>NUCLEOTIDE SEQUENCE [LARGE SCALE GENOMIC DNA]</scope>
    <source>
        <strain evidence="3">strain S7.3</strain>
    </source>
</reference>
<evidence type="ECO:0000313" key="2">
    <source>
        <dbReference type="EMBL" id="EGO04154.1"/>
    </source>
</evidence>
<name>F8PEU3_SERL3</name>
<dbReference type="InParanoid" id="F8PEU3"/>
<protein>
    <submittedName>
        <fullName evidence="2">Uncharacterized protein</fullName>
    </submittedName>
</protein>
<proteinExistence type="predicted"/>
<dbReference type="AlphaFoldDB" id="F8PEU3"/>
<dbReference type="HOGENOM" id="CLU_1455223_0_0_1"/>
<keyword evidence="3" id="KW-1185">Reference proteome</keyword>
<sequence length="186" mass="21098">MQQTPTTNIGPPQIQIPARKVALGGKEREKELERIAPKPKYRKVEVVITKRRYPQNVGSPSKEQGKTKVETPSKDTTTPNKTSRPILYVIPCAECLNNVKKEGPFCCVKEVDNLRGTSCIPCQRKWAQCYWSLLETQKALLKQQLTEDLWAPSPKEEIKRMELQELLASRVKCAEVSLVVAETFCD</sequence>
<dbReference type="EMBL" id="GL945474">
    <property type="protein sequence ID" value="EGO04154.1"/>
    <property type="molecule type" value="Genomic_DNA"/>
</dbReference>
<organism evidence="3">
    <name type="scientific">Serpula lacrymans var. lacrymans (strain S7.3)</name>
    <name type="common">Dry rot fungus</name>
    <dbReference type="NCBI Taxonomy" id="936435"/>
    <lineage>
        <taxon>Eukaryota</taxon>
        <taxon>Fungi</taxon>
        <taxon>Dikarya</taxon>
        <taxon>Basidiomycota</taxon>
        <taxon>Agaricomycotina</taxon>
        <taxon>Agaricomycetes</taxon>
        <taxon>Agaricomycetidae</taxon>
        <taxon>Boletales</taxon>
        <taxon>Coniophorineae</taxon>
        <taxon>Serpulaceae</taxon>
        <taxon>Serpula</taxon>
    </lineage>
</organism>
<accession>F8PEU3</accession>
<evidence type="ECO:0000256" key="1">
    <source>
        <dbReference type="SAM" id="MobiDB-lite"/>
    </source>
</evidence>
<evidence type="ECO:0000313" key="3">
    <source>
        <dbReference type="Proteomes" id="UP000008063"/>
    </source>
</evidence>
<gene>
    <name evidence="2" type="ORF">SERLA73DRAFT_148786</name>
</gene>